<dbReference type="InterPro" id="IPR056884">
    <property type="entry name" value="NPHP3-like_N"/>
</dbReference>
<dbReference type="InterPro" id="IPR056125">
    <property type="entry name" value="DUF7708"/>
</dbReference>
<evidence type="ECO:0000259" key="2">
    <source>
        <dbReference type="Pfam" id="PF24809"/>
    </source>
</evidence>
<dbReference type="Pfam" id="PF24883">
    <property type="entry name" value="NPHP3_N"/>
    <property type="match status" value="1"/>
</dbReference>
<dbReference type="AlphaFoldDB" id="A0AA39WA92"/>
<dbReference type="PANTHER" id="PTHR10039">
    <property type="entry name" value="AMELOGENIN"/>
    <property type="match status" value="1"/>
</dbReference>
<dbReference type="Pfam" id="PF24809">
    <property type="entry name" value="DUF7708"/>
    <property type="match status" value="1"/>
</dbReference>
<dbReference type="Proteomes" id="UP001175000">
    <property type="component" value="Unassembled WGS sequence"/>
</dbReference>
<sequence>MDPPEQKLPRRSTHDILDRLSQKGNQRVSPNTPWYTAGADFCFYAPAQDACTKSQQRLRQLKLLEDENCLLQESYESEDLLAKLHQIQAEQYDRASKRTPTSKTTSKFVNSFCTFAESVSNIVMVLLPQSPEYTVTFGMLFILFKAVVTKKDREESLLAYIENIGPRLPMMEFYKTVFPTDALKASVARIYVGIMKLLDEAIVYYRSWRFSKLIDAVLRPSSTFDDCISKIEEEIKTMKELKDAGHIAQAADMMEFVADTGVVVARLHESFTAKSNAIGTSMEIINSKLDELTLEARYLMRFETVKHASSLQDVLLPSVHDTEEDLEAILDQDFHLNQKDHWENNGVLEALMTWSDNERDQLLWVGGVSGHQDTWVTELSTDIVQALQPQLVTLLYVFCDRPNSERLTAMGLVRRLLVRLLDLHPQLAYRRPELCNIRRFQKAVTFGQLWRIFRQLAAAVPNLFIVIDRIEECLADEEAGLTSQLLPSIIGLGSSLKDVSVLVTSTMEPPEEVLGDSPFYRVYIDTSRKSRWT</sequence>
<evidence type="ECO:0000256" key="1">
    <source>
        <dbReference type="ARBA" id="ARBA00022737"/>
    </source>
</evidence>
<comment type="caution">
    <text evidence="4">The sequence shown here is derived from an EMBL/GenBank/DDBJ whole genome shotgun (WGS) entry which is preliminary data.</text>
</comment>
<proteinExistence type="predicted"/>
<name>A0AA39WA92_9PEZI</name>
<gene>
    <name evidence="4" type="ORF">B0T14DRAFT_327836</name>
</gene>
<feature type="domain" description="DUF7708" evidence="2">
    <location>
        <begin position="107"/>
        <end position="249"/>
    </location>
</feature>
<evidence type="ECO:0000313" key="5">
    <source>
        <dbReference type="Proteomes" id="UP001175000"/>
    </source>
</evidence>
<keyword evidence="1" id="KW-0677">Repeat</keyword>
<evidence type="ECO:0000313" key="4">
    <source>
        <dbReference type="EMBL" id="KAK0611412.1"/>
    </source>
</evidence>
<feature type="domain" description="Nephrocystin 3-like N-terminal" evidence="3">
    <location>
        <begin position="352"/>
        <end position="505"/>
    </location>
</feature>
<reference evidence="4" key="1">
    <citation type="submission" date="2023-06" db="EMBL/GenBank/DDBJ databases">
        <title>Genome-scale phylogeny and comparative genomics of the fungal order Sordariales.</title>
        <authorList>
            <consortium name="Lawrence Berkeley National Laboratory"/>
            <person name="Hensen N."/>
            <person name="Bonometti L."/>
            <person name="Westerberg I."/>
            <person name="Brannstrom I.O."/>
            <person name="Guillou S."/>
            <person name="Cros-Aarteil S."/>
            <person name="Calhoun S."/>
            <person name="Haridas S."/>
            <person name="Kuo A."/>
            <person name="Mondo S."/>
            <person name="Pangilinan J."/>
            <person name="Riley R."/>
            <person name="Labutti K."/>
            <person name="Andreopoulos B."/>
            <person name="Lipzen A."/>
            <person name="Chen C."/>
            <person name="Yanf M."/>
            <person name="Daum C."/>
            <person name="Ng V."/>
            <person name="Clum A."/>
            <person name="Steindorff A."/>
            <person name="Ohm R."/>
            <person name="Martin F."/>
            <person name="Silar P."/>
            <person name="Natvig D."/>
            <person name="Lalanne C."/>
            <person name="Gautier V."/>
            <person name="Ament-Velasquez S.L."/>
            <person name="Kruys A."/>
            <person name="Hutchinson M.I."/>
            <person name="Powell A.J."/>
            <person name="Barry K."/>
            <person name="Miller A.N."/>
            <person name="Grigoriev I.V."/>
            <person name="Debuchy R."/>
            <person name="Gladieux P."/>
            <person name="Thoren M.H."/>
            <person name="Johannesson H."/>
        </authorList>
    </citation>
    <scope>NUCLEOTIDE SEQUENCE</scope>
    <source>
        <strain evidence="4">CBS 606.72</strain>
    </source>
</reference>
<protein>
    <submittedName>
        <fullName evidence="4">Uncharacterized protein</fullName>
    </submittedName>
</protein>
<keyword evidence="5" id="KW-1185">Reference proteome</keyword>
<dbReference type="EMBL" id="JAULSU010000007">
    <property type="protein sequence ID" value="KAK0611412.1"/>
    <property type="molecule type" value="Genomic_DNA"/>
</dbReference>
<evidence type="ECO:0000259" key="3">
    <source>
        <dbReference type="Pfam" id="PF24883"/>
    </source>
</evidence>
<accession>A0AA39WA92</accession>
<organism evidence="4 5">
    <name type="scientific">Immersiella caudata</name>
    <dbReference type="NCBI Taxonomy" id="314043"/>
    <lineage>
        <taxon>Eukaryota</taxon>
        <taxon>Fungi</taxon>
        <taxon>Dikarya</taxon>
        <taxon>Ascomycota</taxon>
        <taxon>Pezizomycotina</taxon>
        <taxon>Sordariomycetes</taxon>
        <taxon>Sordariomycetidae</taxon>
        <taxon>Sordariales</taxon>
        <taxon>Lasiosphaeriaceae</taxon>
        <taxon>Immersiella</taxon>
    </lineage>
</organism>